<dbReference type="Proteomes" id="UP001595828">
    <property type="component" value="Unassembled WGS sequence"/>
</dbReference>
<gene>
    <name evidence="1" type="ORF">ACFO0A_07735</name>
</gene>
<evidence type="ECO:0000313" key="1">
    <source>
        <dbReference type="EMBL" id="MFC4294952.1"/>
    </source>
</evidence>
<name>A0ABV8RPX4_9SPHN</name>
<comment type="caution">
    <text evidence="1">The sequence shown here is derived from an EMBL/GenBank/DDBJ whole genome shotgun (WGS) entry which is preliminary data.</text>
</comment>
<sequence>MCADIVKEGVLAYAELSSAAAARYPVLSPPAWTRLEPQTLSGEPAQALAARIHDPLWLLARQWQFGEFDGEDAGTPVAVDLSAHGRPLNALMPQGHDAHALGPADLIEPEVEAEPFSGASLRDRVEAGALLAAMLSDAGADVRDALIAACPLSLPAGPGPIEPMWAILRRKGIDGTAAAKQIEDSSFSGTWGGDIGASGKQAAQDWLDWFRTNIEPSAPASDSWQQARLEYDFSIRAGIAADQRFLRAPQHDGGAVDWYSFDHENRPVLTMASDAGAQTSAQIAATVHATRLRYSGMPNSRLWRFEDGQVNFGMVEVQPHDLTRVAFLDFATVHADDWLVAPLDVPRGTLVEMDSVTYRTTFNESFTVANGNTGPTDFELFTLDGPLGKPLRGLVVPPGGRTTVEGPPIEEVVFARDETANMVWAIEKRVEGTTGDPRERRLEGTPADAFVTAPGTDLTYRLERQVPPWWIPLVLVPNGNKGGFQLRKGSFTDQDAARGKILAALPFDLFEEEVPREGVVVRRVPSLARDNSGKLRRWIARRVSVATGEASSGLTWDSAERR</sequence>
<proteinExistence type="predicted"/>
<organism evidence="1 2">
    <name type="scientific">Novosphingobium tardum</name>
    <dbReference type="NCBI Taxonomy" id="1538021"/>
    <lineage>
        <taxon>Bacteria</taxon>
        <taxon>Pseudomonadati</taxon>
        <taxon>Pseudomonadota</taxon>
        <taxon>Alphaproteobacteria</taxon>
        <taxon>Sphingomonadales</taxon>
        <taxon>Sphingomonadaceae</taxon>
        <taxon>Novosphingobium</taxon>
    </lineage>
</organism>
<evidence type="ECO:0000313" key="2">
    <source>
        <dbReference type="Proteomes" id="UP001595828"/>
    </source>
</evidence>
<reference evidence="2" key="1">
    <citation type="journal article" date="2019" name="Int. J. Syst. Evol. Microbiol.">
        <title>The Global Catalogue of Microorganisms (GCM) 10K type strain sequencing project: providing services to taxonomists for standard genome sequencing and annotation.</title>
        <authorList>
            <consortium name="The Broad Institute Genomics Platform"/>
            <consortium name="The Broad Institute Genome Sequencing Center for Infectious Disease"/>
            <person name="Wu L."/>
            <person name="Ma J."/>
        </authorList>
    </citation>
    <scope>NUCLEOTIDE SEQUENCE [LARGE SCALE GENOMIC DNA]</scope>
    <source>
        <strain evidence="2">CGMCC 1.12989</strain>
    </source>
</reference>
<dbReference type="EMBL" id="JBHSDR010000004">
    <property type="protein sequence ID" value="MFC4294952.1"/>
    <property type="molecule type" value="Genomic_DNA"/>
</dbReference>
<dbReference type="RefSeq" id="WP_379538433.1">
    <property type="nucleotide sequence ID" value="NZ_JBHSDR010000004.1"/>
</dbReference>
<accession>A0ABV8RPX4</accession>
<keyword evidence="2" id="KW-1185">Reference proteome</keyword>
<protein>
    <submittedName>
        <fullName evidence="1">Uncharacterized protein</fullName>
    </submittedName>
</protein>